<evidence type="ECO:0000313" key="1">
    <source>
        <dbReference type="EMBL" id="TWB46288.1"/>
    </source>
</evidence>
<evidence type="ECO:0000313" key="2">
    <source>
        <dbReference type="Proteomes" id="UP000318050"/>
    </source>
</evidence>
<dbReference type="Proteomes" id="UP000318050">
    <property type="component" value="Unassembled WGS sequence"/>
</dbReference>
<organism evidence="1 2">
    <name type="scientific">Nitrospirillum amazonense</name>
    <dbReference type="NCBI Taxonomy" id="28077"/>
    <lineage>
        <taxon>Bacteria</taxon>
        <taxon>Pseudomonadati</taxon>
        <taxon>Pseudomonadota</taxon>
        <taxon>Alphaproteobacteria</taxon>
        <taxon>Rhodospirillales</taxon>
        <taxon>Azospirillaceae</taxon>
        <taxon>Nitrospirillum</taxon>
    </lineage>
</organism>
<feature type="non-terminal residue" evidence="1">
    <location>
        <position position="66"/>
    </location>
</feature>
<dbReference type="InterPro" id="IPR015422">
    <property type="entry name" value="PyrdxlP-dep_Trfase_small"/>
</dbReference>
<gene>
    <name evidence="1" type="ORF">FBZ92_1581</name>
</gene>
<protein>
    <submittedName>
        <fullName evidence="1">Uncharacterized protein</fullName>
    </submittedName>
</protein>
<reference evidence="1 2" key="1">
    <citation type="submission" date="2019-06" db="EMBL/GenBank/DDBJ databases">
        <title>Genomic Encyclopedia of Type Strains, Phase IV (KMG-V): Genome sequencing to study the core and pangenomes of soil and plant-associated prokaryotes.</title>
        <authorList>
            <person name="Whitman W."/>
        </authorList>
    </citation>
    <scope>NUCLEOTIDE SEQUENCE [LARGE SCALE GENOMIC DNA]</scope>
    <source>
        <strain evidence="1 2">BR 11140</strain>
    </source>
</reference>
<proteinExistence type="predicted"/>
<dbReference type="AlphaFoldDB" id="A0A560HIJ2"/>
<dbReference type="EMBL" id="VITT01000058">
    <property type="protein sequence ID" value="TWB46288.1"/>
    <property type="molecule type" value="Genomic_DNA"/>
</dbReference>
<dbReference type="Gene3D" id="3.90.1150.10">
    <property type="entry name" value="Aspartate Aminotransferase, domain 1"/>
    <property type="match status" value="1"/>
</dbReference>
<sequence>MALFDKYAPLMGQFESLESTGYNPFNVSFDRVLSPTEGVIAGRRILLLGTNNYLGLTYDPDVIDAA</sequence>
<accession>A0A560HIJ2</accession>
<comment type="caution">
    <text evidence="1">The sequence shown here is derived from an EMBL/GenBank/DDBJ whole genome shotgun (WGS) entry which is preliminary data.</text>
</comment>
<name>A0A560HIJ2_9PROT</name>